<organism evidence="6 7">
    <name type="scientific">Diabrotica virgifera virgifera</name>
    <name type="common">western corn rootworm</name>
    <dbReference type="NCBI Taxonomy" id="50390"/>
    <lineage>
        <taxon>Eukaryota</taxon>
        <taxon>Metazoa</taxon>
        <taxon>Ecdysozoa</taxon>
        <taxon>Arthropoda</taxon>
        <taxon>Hexapoda</taxon>
        <taxon>Insecta</taxon>
        <taxon>Pterygota</taxon>
        <taxon>Neoptera</taxon>
        <taxon>Endopterygota</taxon>
        <taxon>Coleoptera</taxon>
        <taxon>Polyphaga</taxon>
        <taxon>Cucujiformia</taxon>
        <taxon>Chrysomeloidea</taxon>
        <taxon>Chrysomelidae</taxon>
        <taxon>Galerucinae</taxon>
        <taxon>Diabroticina</taxon>
        <taxon>Diabroticites</taxon>
        <taxon>Diabrotica</taxon>
    </lineage>
</organism>
<dbReference type="RefSeq" id="XP_050506711.1">
    <property type="nucleotide sequence ID" value="XM_050650754.1"/>
</dbReference>
<dbReference type="InterPro" id="IPR003172">
    <property type="entry name" value="ML_dom"/>
</dbReference>
<name>A0ABM5K950_DIAVI</name>
<reference evidence="6" key="1">
    <citation type="submission" date="2025-05" db="UniProtKB">
        <authorList>
            <consortium name="EnsemblMetazoa"/>
        </authorList>
    </citation>
    <scope>IDENTIFICATION</scope>
</reference>
<dbReference type="Proteomes" id="UP001652700">
    <property type="component" value="Unplaced"/>
</dbReference>
<accession>A0ABM5K950</accession>
<evidence type="ECO:0000256" key="2">
    <source>
        <dbReference type="ARBA" id="ARBA00006370"/>
    </source>
</evidence>
<evidence type="ECO:0000259" key="5">
    <source>
        <dbReference type="SMART" id="SM00737"/>
    </source>
</evidence>
<keyword evidence="7" id="KW-1185">Reference proteome</keyword>
<dbReference type="EnsemblMetazoa" id="XM_050650754.1">
    <property type="protein sequence ID" value="XP_050506711.1"/>
    <property type="gene ID" value="LOC126884684"/>
</dbReference>
<protein>
    <recommendedName>
        <fullName evidence="5">MD-2-related lipid-recognition domain-containing protein</fullName>
    </recommendedName>
</protein>
<feature type="domain" description="MD-2-related lipid-recognition" evidence="5">
    <location>
        <begin position="22"/>
        <end position="148"/>
    </location>
</feature>
<comment type="similarity">
    <text evidence="2">Belongs to the NPC2 family.</text>
</comment>
<sequence>MNYYHVLTVLVVLVGYSSSTRVLQCPSGGALPTVEIVSNNVRCVQSPCMVYSGAPAYININFTATDNMPSITPKYIATSFGLPVPYPVGSNACPEITNVVCPITKGQLVSYTHKMVIPFFLPRITVGLSITFVNDADKSEIFCFTTDVQVQ</sequence>
<dbReference type="Pfam" id="PF02221">
    <property type="entry name" value="E1_DerP2_DerF2"/>
    <property type="match status" value="1"/>
</dbReference>
<evidence type="ECO:0000256" key="4">
    <source>
        <dbReference type="SAM" id="SignalP"/>
    </source>
</evidence>
<dbReference type="InterPro" id="IPR014756">
    <property type="entry name" value="Ig_E-set"/>
</dbReference>
<dbReference type="Gene3D" id="2.60.40.770">
    <property type="match status" value="1"/>
</dbReference>
<dbReference type="SMART" id="SM00737">
    <property type="entry name" value="ML"/>
    <property type="match status" value="1"/>
</dbReference>
<evidence type="ECO:0000313" key="7">
    <source>
        <dbReference type="Proteomes" id="UP001652700"/>
    </source>
</evidence>
<feature type="chain" id="PRO_5045509205" description="MD-2-related lipid-recognition domain-containing protein" evidence="4">
    <location>
        <begin position="20"/>
        <end position="151"/>
    </location>
</feature>
<dbReference type="GeneID" id="126884684"/>
<dbReference type="PANTHER" id="PTHR11306">
    <property type="entry name" value="NIEMANN PICK TYPE C2 PROTEIN NPC2-RELATED"/>
    <property type="match status" value="1"/>
</dbReference>
<dbReference type="InterPro" id="IPR039670">
    <property type="entry name" value="NPC2-like"/>
</dbReference>
<evidence type="ECO:0000256" key="1">
    <source>
        <dbReference type="ARBA" id="ARBA00004613"/>
    </source>
</evidence>
<evidence type="ECO:0000256" key="3">
    <source>
        <dbReference type="ARBA" id="ARBA00022525"/>
    </source>
</evidence>
<dbReference type="PANTHER" id="PTHR11306:SF68">
    <property type="entry name" value="NPC INTRACELLULAR CHOLESTEROL TRANSPORTER 2"/>
    <property type="match status" value="1"/>
</dbReference>
<proteinExistence type="inferred from homology"/>
<keyword evidence="3" id="KW-0964">Secreted</keyword>
<dbReference type="SUPFAM" id="SSF81296">
    <property type="entry name" value="E set domains"/>
    <property type="match status" value="1"/>
</dbReference>
<feature type="signal peptide" evidence="4">
    <location>
        <begin position="1"/>
        <end position="19"/>
    </location>
</feature>
<comment type="subcellular location">
    <subcellularLocation>
        <location evidence="1">Secreted</location>
    </subcellularLocation>
</comment>
<keyword evidence="4" id="KW-0732">Signal</keyword>
<evidence type="ECO:0000313" key="6">
    <source>
        <dbReference type="EnsemblMetazoa" id="XP_050506711.1"/>
    </source>
</evidence>